<dbReference type="Gene3D" id="3.30.450.20">
    <property type="entry name" value="PAS domain"/>
    <property type="match status" value="2"/>
</dbReference>
<gene>
    <name evidence="10" type="ORF">H1S06_08375</name>
</gene>
<keyword evidence="11" id="KW-1185">Reference proteome</keyword>
<evidence type="ECO:0000259" key="8">
    <source>
        <dbReference type="PROSITE" id="PS50883"/>
    </source>
</evidence>
<evidence type="ECO:0000313" key="11">
    <source>
        <dbReference type="Proteomes" id="UP000538931"/>
    </source>
</evidence>
<comment type="catalytic activity">
    <reaction evidence="4">
        <text>3',3'-c-di-GMP + H2O = 5'-phosphoguanylyl(3'-&gt;5')guanosine + H(+)</text>
        <dbReference type="Rhea" id="RHEA:24902"/>
        <dbReference type="ChEBI" id="CHEBI:15377"/>
        <dbReference type="ChEBI" id="CHEBI:15378"/>
        <dbReference type="ChEBI" id="CHEBI:58754"/>
        <dbReference type="ChEBI" id="CHEBI:58805"/>
        <dbReference type="EC" id="3.1.4.52"/>
    </reaction>
    <physiologicalReaction direction="left-to-right" evidence="4">
        <dbReference type="Rhea" id="RHEA:24903"/>
    </physiologicalReaction>
</comment>
<comment type="cofactor">
    <cofactor evidence="1">
        <name>Mg(2+)</name>
        <dbReference type="ChEBI" id="CHEBI:18420"/>
    </cofactor>
</comment>
<evidence type="ECO:0000259" key="9">
    <source>
        <dbReference type="PROSITE" id="PS50887"/>
    </source>
</evidence>
<keyword evidence="3" id="KW-0973">c-di-GMP</keyword>
<dbReference type="InterPro" id="IPR000160">
    <property type="entry name" value="GGDEF_dom"/>
</dbReference>
<dbReference type="PROSITE" id="PS50112">
    <property type="entry name" value="PAS"/>
    <property type="match status" value="2"/>
</dbReference>
<comment type="caution">
    <text evidence="10">The sequence shown here is derived from an EMBL/GenBank/DDBJ whole genome shotgun (WGS) entry which is preliminary data.</text>
</comment>
<dbReference type="RefSeq" id="WP_181739115.1">
    <property type="nucleotide sequence ID" value="NZ_JACEMT010000046.1"/>
</dbReference>
<dbReference type="SMART" id="SM00091">
    <property type="entry name" value="PAS"/>
    <property type="match status" value="3"/>
</dbReference>
<dbReference type="FunFam" id="3.30.70.270:FF:000001">
    <property type="entry name" value="Diguanylate cyclase domain protein"/>
    <property type="match status" value="1"/>
</dbReference>
<dbReference type="PANTHER" id="PTHR44757:SF2">
    <property type="entry name" value="BIOFILM ARCHITECTURE MAINTENANCE PROTEIN MBAA"/>
    <property type="match status" value="1"/>
</dbReference>
<feature type="domain" description="PAC" evidence="7">
    <location>
        <begin position="261"/>
        <end position="315"/>
    </location>
</feature>
<protein>
    <recommendedName>
        <fullName evidence="2">cyclic-guanylate-specific phosphodiesterase</fullName>
        <ecNumber evidence="2">3.1.4.52</ecNumber>
    </recommendedName>
</protein>
<feature type="transmembrane region" description="Helical" evidence="5">
    <location>
        <begin position="12"/>
        <end position="30"/>
    </location>
</feature>
<dbReference type="SMART" id="SM00052">
    <property type="entry name" value="EAL"/>
    <property type="match status" value="1"/>
</dbReference>
<dbReference type="InterPro" id="IPR000014">
    <property type="entry name" value="PAS"/>
</dbReference>
<dbReference type="GO" id="GO:0071732">
    <property type="term" value="P:cellular response to nitric oxide"/>
    <property type="evidence" value="ECO:0007669"/>
    <property type="project" value="UniProtKB-ARBA"/>
</dbReference>
<evidence type="ECO:0000259" key="6">
    <source>
        <dbReference type="PROSITE" id="PS50112"/>
    </source>
</evidence>
<evidence type="ECO:0000256" key="3">
    <source>
        <dbReference type="ARBA" id="ARBA00022636"/>
    </source>
</evidence>
<evidence type="ECO:0000256" key="4">
    <source>
        <dbReference type="ARBA" id="ARBA00051114"/>
    </source>
</evidence>
<dbReference type="PANTHER" id="PTHR44757">
    <property type="entry name" value="DIGUANYLATE CYCLASE DGCP"/>
    <property type="match status" value="1"/>
</dbReference>
<dbReference type="GO" id="GO:0071111">
    <property type="term" value="F:cyclic-guanylate-specific phosphodiesterase activity"/>
    <property type="evidence" value="ECO:0007669"/>
    <property type="project" value="UniProtKB-EC"/>
</dbReference>
<keyword evidence="5" id="KW-0812">Transmembrane</keyword>
<dbReference type="AlphaFoldDB" id="A0A7W1WY48"/>
<dbReference type="PROSITE" id="PS50883">
    <property type="entry name" value="EAL"/>
    <property type="match status" value="1"/>
</dbReference>
<feature type="domain" description="PAS" evidence="6">
    <location>
        <begin position="190"/>
        <end position="235"/>
    </location>
</feature>
<dbReference type="Gene3D" id="3.20.20.450">
    <property type="entry name" value="EAL domain"/>
    <property type="match status" value="1"/>
</dbReference>
<dbReference type="SMART" id="SM00086">
    <property type="entry name" value="PAC"/>
    <property type="match status" value="2"/>
</dbReference>
<dbReference type="CDD" id="cd00130">
    <property type="entry name" value="PAS"/>
    <property type="match status" value="2"/>
</dbReference>
<reference evidence="10 11" key="1">
    <citation type="submission" date="2020-07" db="EMBL/GenBank/DDBJ databases">
        <title>Bacterium isolated from marien macroalgae.</title>
        <authorList>
            <person name="Zhu K."/>
            <person name="Lu D."/>
            <person name="Du Z."/>
        </authorList>
    </citation>
    <scope>NUCLEOTIDE SEQUENCE [LARGE SCALE GENOMIC DNA]</scope>
    <source>
        <strain evidence="10 11">3-1745</strain>
    </source>
</reference>
<dbReference type="CDD" id="cd01948">
    <property type="entry name" value="EAL"/>
    <property type="match status" value="1"/>
</dbReference>
<feature type="domain" description="GGDEF" evidence="9">
    <location>
        <begin position="469"/>
        <end position="602"/>
    </location>
</feature>
<feature type="domain" description="EAL" evidence="8">
    <location>
        <begin position="611"/>
        <end position="864"/>
    </location>
</feature>
<evidence type="ECO:0000256" key="5">
    <source>
        <dbReference type="SAM" id="Phobius"/>
    </source>
</evidence>
<dbReference type="InterPro" id="IPR001633">
    <property type="entry name" value="EAL_dom"/>
</dbReference>
<dbReference type="EC" id="3.1.4.52" evidence="2"/>
<dbReference type="EMBL" id="JACEMT010000046">
    <property type="protein sequence ID" value="MBA4502375.1"/>
    <property type="molecule type" value="Genomic_DNA"/>
</dbReference>
<dbReference type="NCBIfam" id="TIGR00254">
    <property type="entry name" value="GGDEF"/>
    <property type="match status" value="1"/>
</dbReference>
<dbReference type="InterPro" id="IPR029787">
    <property type="entry name" value="Nucleotide_cyclase"/>
</dbReference>
<dbReference type="InterPro" id="IPR035919">
    <property type="entry name" value="EAL_sf"/>
</dbReference>
<dbReference type="FunFam" id="3.20.20.450:FF:000001">
    <property type="entry name" value="Cyclic di-GMP phosphodiesterase yahA"/>
    <property type="match status" value="1"/>
</dbReference>
<dbReference type="SMART" id="SM00267">
    <property type="entry name" value="GGDEF"/>
    <property type="match status" value="1"/>
</dbReference>
<name>A0A7W1WY48_9GAMM</name>
<dbReference type="NCBIfam" id="TIGR00229">
    <property type="entry name" value="sensory_box"/>
    <property type="match status" value="2"/>
</dbReference>
<dbReference type="InterPro" id="IPR052155">
    <property type="entry name" value="Biofilm_reg_signaling"/>
</dbReference>
<accession>A0A7W1WY48</accession>
<evidence type="ECO:0000313" key="10">
    <source>
        <dbReference type="EMBL" id="MBA4502375.1"/>
    </source>
</evidence>
<dbReference type="InterPro" id="IPR001610">
    <property type="entry name" value="PAC"/>
</dbReference>
<dbReference type="CDD" id="cd01949">
    <property type="entry name" value="GGDEF"/>
    <property type="match status" value="1"/>
</dbReference>
<dbReference type="SUPFAM" id="SSF55785">
    <property type="entry name" value="PYP-like sensor domain (PAS domain)"/>
    <property type="match status" value="2"/>
</dbReference>
<dbReference type="InterPro" id="IPR035965">
    <property type="entry name" value="PAS-like_dom_sf"/>
</dbReference>
<dbReference type="Proteomes" id="UP000538931">
    <property type="component" value="Unassembled WGS sequence"/>
</dbReference>
<evidence type="ECO:0000256" key="2">
    <source>
        <dbReference type="ARBA" id="ARBA00012282"/>
    </source>
</evidence>
<sequence>MSNSPTRKLKLILLLTGINLCVLFFILWTGSVSDTGSTQADINHRVIVVAMSIVFVLALLLMGDLMRRFATLRSQSDAARTLMQDAVESLPEAFALYNPAGRLVLCNHRWRQVYPWLDALEIEHWKTFKSQLASHVTHHEAVESDRPGSNSYIEHLDSGHTILAHDSRTREGSLACVRTDITYTQKIEQKLRNLGRALEQGPASVMITDTRGIIEYVNPKFCEVSGYSRDEALGQKADLLRSGEMPPEVYRTLWNALNQGQEWHGQLLNRRKDGSLFWEQASISAVRDETGHCHSYIAVKEEITQQKEIEEQLKMIEAVFSTSNEAIMVAGRDGLIKTINPAFIRITGYTLEEVQGRNPSILSSGRHEADFYQNMWREIMRQGSWSGEIWNRRKNGSIYPEWLSVSVVYDNEGEPSEYVAVFSDITKRKNDEAQIVRQAYYDELTNLPNRTLLSDRLNLAIATAHRDEQVIALLFVDLDRFKYVNDSMGHEYGDDLLKQVAERLNNCVRNTDTVARFGGDEFVILLHNIKSESDAAYVAHKLINALSTPFVLAEREIIIGASIGIAMHPGDADTAETLIRNADLAMYKAKQSGRNQAHFFTAAMQEHANQRMTLEQDLRHALERDQLEVYYQPIVAGHSGRVQGVEALLRWHHPERGTIPPDQFIPMAEETGLIGKIGQWVLETACHQVQRWSAQGRELSLSVNISERQRDLGLDASAVQSILARHAIDPTRLILEITEGLLLQDSQETVTWLQGFKDLGISLAIDDFGTGYSSLSYLKRFPVDTLKIDREFIRDLNSDRYADSLVTAIISMAASLDLRLIAEGVETEAQRRTLIDQGCLFMQGYLFCPPQPADELLLWLNRYQPVPAQERADTSAAGR</sequence>
<dbReference type="InterPro" id="IPR000700">
    <property type="entry name" value="PAS-assoc_C"/>
</dbReference>
<feature type="domain" description="PAS" evidence="6">
    <location>
        <begin position="312"/>
        <end position="358"/>
    </location>
</feature>
<dbReference type="Pfam" id="PF00990">
    <property type="entry name" value="GGDEF"/>
    <property type="match status" value="1"/>
</dbReference>
<evidence type="ECO:0000259" key="7">
    <source>
        <dbReference type="PROSITE" id="PS50113"/>
    </source>
</evidence>
<proteinExistence type="predicted"/>
<dbReference type="PROSITE" id="PS50113">
    <property type="entry name" value="PAC"/>
    <property type="match status" value="2"/>
</dbReference>
<dbReference type="Pfam" id="PF13426">
    <property type="entry name" value="PAS_9"/>
    <property type="match status" value="2"/>
</dbReference>
<keyword evidence="5" id="KW-0472">Membrane</keyword>
<dbReference type="PROSITE" id="PS50887">
    <property type="entry name" value="GGDEF"/>
    <property type="match status" value="1"/>
</dbReference>
<dbReference type="SUPFAM" id="SSF141868">
    <property type="entry name" value="EAL domain-like"/>
    <property type="match status" value="1"/>
</dbReference>
<feature type="domain" description="PAC" evidence="7">
    <location>
        <begin position="385"/>
        <end position="437"/>
    </location>
</feature>
<dbReference type="Gene3D" id="3.30.70.270">
    <property type="match status" value="1"/>
</dbReference>
<keyword evidence="5" id="KW-1133">Transmembrane helix</keyword>
<feature type="transmembrane region" description="Helical" evidence="5">
    <location>
        <begin position="42"/>
        <end position="63"/>
    </location>
</feature>
<dbReference type="Pfam" id="PF00563">
    <property type="entry name" value="EAL"/>
    <property type="match status" value="1"/>
</dbReference>
<organism evidence="10 11">
    <name type="scientific">Marinobacterium marinum</name>
    <dbReference type="NCBI Taxonomy" id="2756129"/>
    <lineage>
        <taxon>Bacteria</taxon>
        <taxon>Pseudomonadati</taxon>
        <taxon>Pseudomonadota</taxon>
        <taxon>Gammaproteobacteria</taxon>
        <taxon>Oceanospirillales</taxon>
        <taxon>Oceanospirillaceae</taxon>
        <taxon>Marinobacterium</taxon>
    </lineage>
</organism>
<dbReference type="SUPFAM" id="SSF55073">
    <property type="entry name" value="Nucleotide cyclase"/>
    <property type="match status" value="1"/>
</dbReference>
<evidence type="ECO:0000256" key="1">
    <source>
        <dbReference type="ARBA" id="ARBA00001946"/>
    </source>
</evidence>
<dbReference type="InterPro" id="IPR043128">
    <property type="entry name" value="Rev_trsase/Diguanyl_cyclase"/>
</dbReference>